<dbReference type="RefSeq" id="YP_002224025.1">
    <property type="nucleotide sequence ID" value="NC_011267.1"/>
</dbReference>
<protein>
    <submittedName>
        <fullName evidence="1">Uncharacterized protein</fullName>
    </submittedName>
</protein>
<dbReference type="Pfam" id="PF24264">
    <property type="entry name" value="DUF7465"/>
    <property type="match status" value="1"/>
</dbReference>
<sequence>MSYSAGQQIEVGLSGDEHYVVTSHLRPASSEDVAAYRNWLSVLSHSDSEPYSTH</sequence>
<name>B5LLT7_9CAUD</name>
<organism evidence="1 2">
    <name type="scientific">Mycobacterium phage Solon</name>
    <dbReference type="NCBI Taxonomy" id="555603"/>
    <lineage>
        <taxon>Viruses</taxon>
        <taxon>Duplodnaviria</taxon>
        <taxon>Heunggongvirae</taxon>
        <taxon>Uroviricota</taxon>
        <taxon>Caudoviricetes</taxon>
        <taxon>Fromanvirus</taxon>
        <taxon>Fromanvirus solon</taxon>
    </lineage>
</organism>
<dbReference type="GeneID" id="6921787"/>
<accession>B5LLT7</accession>
<evidence type="ECO:0000313" key="1">
    <source>
        <dbReference type="EMBL" id="ACH62983.1"/>
    </source>
</evidence>
<dbReference type="EMBL" id="EU826470">
    <property type="protein sequence ID" value="ACH62983.1"/>
    <property type="molecule type" value="Genomic_DNA"/>
</dbReference>
<dbReference type="OrthoDB" id="26706at10239"/>
<gene>
    <name evidence="1" type="primary">84</name>
    <name evidence="1" type="ORF">SOLON_84</name>
</gene>
<reference evidence="2" key="1">
    <citation type="submission" date="2008-06" db="EMBL/GenBank/DDBJ databases">
        <authorList>
            <person name="VanHoeck K.L."/>
            <person name="Gordinier J."/>
            <person name="Bogiages C."/>
            <person name="Buck B."/>
            <person name="Chambers R.A."/>
            <person name="Edgar R.H."/>
            <person name="Ko C."/>
            <person name="Altman D.S."/>
            <person name="Swigonova Z.U."/>
            <person name="Lucas S."/>
            <person name="Copeland A."/>
            <person name="Lapidus A."/>
            <person name="Glavina del Rio T."/>
            <person name="Dalin E."/>
            <person name="Tice H."/>
            <person name="Bruce D."/>
            <person name="Barry K."/>
            <person name="Detter C."/>
            <person name="Green L."/>
            <person name="Pitluck S."/>
            <person name="Jacobs-Sera D."/>
            <person name="Hendrix R.W."/>
            <person name="Hatfull G.F."/>
        </authorList>
    </citation>
    <scope>NUCLEOTIDE SEQUENCE [LARGE SCALE GENOMIC DNA]</scope>
</reference>
<evidence type="ECO:0000313" key="2">
    <source>
        <dbReference type="Proteomes" id="UP000001852"/>
    </source>
</evidence>
<proteinExistence type="predicted"/>
<dbReference type="InterPro" id="IPR055888">
    <property type="entry name" value="DUF7465"/>
</dbReference>
<dbReference type="KEGG" id="vg:6921787"/>
<dbReference type="Proteomes" id="UP000001852">
    <property type="component" value="Segment"/>
</dbReference>
<keyword evidence="2" id="KW-1185">Reference proteome</keyword>